<dbReference type="Gene3D" id="2.60.40.1190">
    <property type="match status" value="1"/>
</dbReference>
<sequence>MLSFITRCVGAVVLCAFGTQASATTSPRPVSDALTAWRLPANAAEPVIDGRLDDAVWREAPVYDHFVQFLPEDKRPAQWRTTVQVLLTRDALVFGIKAFDPNPALIRAPLARRDQVRRDQDFVSVLIDALGQRRTAQYARVNAAGVIGDGLFTAEDDVEDPAPDFDLQAAVQHLPDGYSVELRWPLAALRYAGSGALPWRVMVTRSIPRDSSVLNVSSPQLNKDALSFIAEMPVLEGLDKLAEEVRGRSFLSLRPELTLRSVQRRDETGATSRERRSLLGAELKWRPNADWVIDATLNPDFSQVEIDAPQLSGNTRFALSLPEKRPFFLESAELVGQTLPDETGENRTLPAFYTRAITDPDAGLRASWRGEGAEATLLSLRDAGGGLVLRPGAFGTASHAQPRQSLASFARARQQWGDLGLAGLASLRDWRDGRRTDVLGGDFVWRASEASLLRGHLLASRTTLGFDSQGQPQRIDAQTGHRGWLGWRYKDADWIAHVNAEEVSPRFANDNGFVSQSGVRRGMAWLIRRLGAHEVAGLPIYESEAQLQVRQTRTLADPLLGVPAGLVVEQHVQPGFWFATARNTGVWGHLGIDRQRAHAQGRLHDTPHLAIGLESMPGETWNFLNVDLTVGRLLDIEADRVGRGVQAQTESKWRLPLPGGRWLEFEQRLALVMVANAQGQQALIDRSARSLVVLHLSPRDLIRLIAQQGRYQRRAEPGLAAAQSRDTQFTALLQHRIGLTRVVSIGWTQARLSPGLQRSHEVFVKAALLL</sequence>
<dbReference type="Proteomes" id="UP001495147">
    <property type="component" value="Unassembled WGS sequence"/>
</dbReference>
<dbReference type="Pfam" id="PF19313">
    <property type="entry name" value="DUF5916"/>
    <property type="match status" value="1"/>
</dbReference>
<accession>A0ABV0FZ49</accession>
<organism evidence="3 4">
    <name type="scientific">Roseateles paludis</name>
    <dbReference type="NCBI Taxonomy" id="3145238"/>
    <lineage>
        <taxon>Bacteria</taxon>
        <taxon>Pseudomonadati</taxon>
        <taxon>Pseudomonadota</taxon>
        <taxon>Betaproteobacteria</taxon>
        <taxon>Burkholderiales</taxon>
        <taxon>Sphaerotilaceae</taxon>
        <taxon>Roseateles</taxon>
    </lineage>
</organism>
<evidence type="ECO:0000313" key="3">
    <source>
        <dbReference type="EMBL" id="MEO3690624.1"/>
    </source>
</evidence>
<feature type="domain" description="DUF5916" evidence="2">
    <location>
        <begin position="273"/>
        <end position="335"/>
    </location>
</feature>
<feature type="signal peptide" evidence="1">
    <location>
        <begin position="1"/>
        <end position="23"/>
    </location>
</feature>
<proteinExistence type="predicted"/>
<dbReference type="SUPFAM" id="SSF49344">
    <property type="entry name" value="CBD9-like"/>
    <property type="match status" value="1"/>
</dbReference>
<dbReference type="EMBL" id="JBDPZD010000001">
    <property type="protein sequence ID" value="MEO3690624.1"/>
    <property type="molecule type" value="Genomic_DNA"/>
</dbReference>
<dbReference type="CDD" id="cd09618">
    <property type="entry name" value="CBM9_like_2"/>
    <property type="match status" value="1"/>
</dbReference>
<keyword evidence="4" id="KW-1185">Reference proteome</keyword>
<gene>
    <name evidence="3" type="ORF">ABDJ85_04035</name>
</gene>
<evidence type="ECO:0000259" key="2">
    <source>
        <dbReference type="Pfam" id="PF19313"/>
    </source>
</evidence>
<dbReference type="RefSeq" id="WP_347703448.1">
    <property type="nucleotide sequence ID" value="NZ_JBDPZD010000001.1"/>
</dbReference>
<feature type="chain" id="PRO_5045177643" evidence="1">
    <location>
        <begin position="24"/>
        <end position="770"/>
    </location>
</feature>
<comment type="caution">
    <text evidence="3">The sequence shown here is derived from an EMBL/GenBank/DDBJ whole genome shotgun (WGS) entry which is preliminary data.</text>
</comment>
<dbReference type="InterPro" id="IPR045670">
    <property type="entry name" value="DUF5916"/>
</dbReference>
<protein>
    <submittedName>
        <fullName evidence="3">DUF5916 domain-containing protein</fullName>
    </submittedName>
</protein>
<keyword evidence="1" id="KW-0732">Signal</keyword>
<evidence type="ECO:0000313" key="4">
    <source>
        <dbReference type="Proteomes" id="UP001495147"/>
    </source>
</evidence>
<name>A0ABV0FZ49_9BURK</name>
<evidence type="ECO:0000256" key="1">
    <source>
        <dbReference type="SAM" id="SignalP"/>
    </source>
</evidence>
<reference evidence="3 4" key="1">
    <citation type="submission" date="2024-05" db="EMBL/GenBank/DDBJ databases">
        <title>Roseateles sp. DJS-2-20 16S ribosomal RNA gene Genome sequencing and assembly.</title>
        <authorList>
            <person name="Woo H."/>
        </authorList>
    </citation>
    <scope>NUCLEOTIDE SEQUENCE [LARGE SCALE GENOMIC DNA]</scope>
    <source>
        <strain evidence="3 4">DJS-2-20</strain>
    </source>
</reference>